<evidence type="ECO:0000256" key="1">
    <source>
        <dbReference type="SAM" id="MobiDB-lite"/>
    </source>
</evidence>
<dbReference type="Proteomes" id="UP000034705">
    <property type="component" value="Unassembled WGS sequence"/>
</dbReference>
<proteinExistence type="predicted"/>
<reference evidence="2 3" key="1">
    <citation type="journal article" date="2015" name="Nature">
        <title>rRNA introns, odd ribosomes, and small enigmatic genomes across a large radiation of phyla.</title>
        <authorList>
            <person name="Brown C.T."/>
            <person name="Hug L.A."/>
            <person name="Thomas B.C."/>
            <person name="Sharon I."/>
            <person name="Castelle C.J."/>
            <person name="Singh A."/>
            <person name="Wilkins M.J."/>
            <person name="Williams K.H."/>
            <person name="Banfield J.F."/>
        </authorList>
    </citation>
    <scope>NUCLEOTIDE SEQUENCE [LARGE SCALE GENOMIC DNA]</scope>
</reference>
<protein>
    <submittedName>
        <fullName evidence="2">Uncharacterized protein</fullName>
    </submittedName>
</protein>
<feature type="region of interest" description="Disordered" evidence="1">
    <location>
        <begin position="50"/>
        <end position="71"/>
    </location>
</feature>
<evidence type="ECO:0000313" key="3">
    <source>
        <dbReference type="Proteomes" id="UP000034705"/>
    </source>
</evidence>
<evidence type="ECO:0000313" key="2">
    <source>
        <dbReference type="EMBL" id="KKU34148.1"/>
    </source>
</evidence>
<name>A0A0G1RW19_9BACT</name>
<dbReference type="EMBL" id="LCMG01000003">
    <property type="protein sequence ID" value="KKU34148.1"/>
    <property type="molecule type" value="Genomic_DNA"/>
</dbReference>
<comment type="caution">
    <text evidence="2">The sequence shown here is derived from an EMBL/GenBank/DDBJ whole genome shotgun (WGS) entry which is preliminary data.</text>
</comment>
<sequence length="71" mass="7606">MSRRITVIIDPKSGRSNVDVDIPPGPGCRAVAERMKVILDLLGAGIEEMDERSEDPGIPQAIPNAPARAKN</sequence>
<gene>
    <name evidence="2" type="ORF">UX45_C0003G0039</name>
</gene>
<organism evidence="2 3">
    <name type="scientific">Candidatus Uhrbacteria bacterium GW2011_GWF2_46_218</name>
    <dbReference type="NCBI Taxonomy" id="1619001"/>
    <lineage>
        <taxon>Bacteria</taxon>
        <taxon>Candidatus Uhriibacteriota</taxon>
    </lineage>
</organism>
<accession>A0A0G1RW19</accession>
<dbReference type="AlphaFoldDB" id="A0A0G1RW19"/>